<keyword evidence="2" id="KW-1185">Reference proteome</keyword>
<sequence length="87" mass="10300">MSHETETFNAQAEVDRVRQRRAEARRKLYRKSRLDRYRAELVAMKQAGASCADLAEWLRTYHRLKIHRSSIDRYLKKLPELASPGEI</sequence>
<dbReference type="RefSeq" id="WP_214173928.1">
    <property type="nucleotide sequence ID" value="NZ_JAHCVK010000001.1"/>
</dbReference>
<name>A0ABS5S992_9BACT</name>
<accession>A0ABS5S992</accession>
<evidence type="ECO:0000313" key="2">
    <source>
        <dbReference type="Proteomes" id="UP000756860"/>
    </source>
</evidence>
<protein>
    <submittedName>
        <fullName evidence="1">Uncharacterized protein</fullName>
    </submittedName>
</protein>
<organism evidence="1 2">
    <name type="scientific">Geomobilimonas luticola</name>
    <dbReference type="NCBI Taxonomy" id="1114878"/>
    <lineage>
        <taxon>Bacteria</taxon>
        <taxon>Pseudomonadati</taxon>
        <taxon>Thermodesulfobacteriota</taxon>
        <taxon>Desulfuromonadia</taxon>
        <taxon>Geobacterales</taxon>
        <taxon>Geobacteraceae</taxon>
        <taxon>Geomobilimonas</taxon>
    </lineage>
</organism>
<dbReference type="Proteomes" id="UP000756860">
    <property type="component" value="Unassembled WGS sequence"/>
</dbReference>
<evidence type="ECO:0000313" key="1">
    <source>
        <dbReference type="EMBL" id="MBT0651945.1"/>
    </source>
</evidence>
<gene>
    <name evidence="1" type="ORF">KI810_02675</name>
</gene>
<proteinExistence type="predicted"/>
<comment type="caution">
    <text evidence="1">The sequence shown here is derived from an EMBL/GenBank/DDBJ whole genome shotgun (WGS) entry which is preliminary data.</text>
</comment>
<reference evidence="1 2" key="1">
    <citation type="submission" date="2021-05" db="EMBL/GenBank/DDBJ databases">
        <title>The draft genome of Geobacter luticola JCM 17780.</title>
        <authorList>
            <person name="Xu Z."/>
            <person name="Masuda Y."/>
            <person name="Itoh H."/>
            <person name="Senoo K."/>
        </authorList>
    </citation>
    <scope>NUCLEOTIDE SEQUENCE [LARGE SCALE GENOMIC DNA]</scope>
    <source>
        <strain evidence="1 2">JCM 17780</strain>
    </source>
</reference>
<dbReference type="EMBL" id="JAHCVK010000001">
    <property type="protein sequence ID" value="MBT0651945.1"/>
    <property type="molecule type" value="Genomic_DNA"/>
</dbReference>